<dbReference type="Pfam" id="PF11905">
    <property type="entry name" value="DUF3425"/>
    <property type="match status" value="1"/>
</dbReference>
<dbReference type="Gene3D" id="1.20.5.170">
    <property type="match status" value="1"/>
</dbReference>
<dbReference type="SUPFAM" id="SSF57959">
    <property type="entry name" value="Leucine zipper domain"/>
    <property type="match status" value="1"/>
</dbReference>
<dbReference type="InterPro" id="IPR046347">
    <property type="entry name" value="bZIP_sf"/>
</dbReference>
<dbReference type="AlphaFoldDB" id="A0A9W9MPC3"/>
<dbReference type="GeneID" id="83180200"/>
<accession>A0A9W9MPC3</accession>
<sequence>MTAKGRSRASTAHERESEVLDKKRLRNRLSQRAFRRRQADRLRELLDHADASDRPYDETVRALQEENSNLRRNLIEVQSKLARLIVNMQTLSGNVSTALGESPQNDHDSISSEHQSQPVSSIVSNMPQKLPSKEAKNGSPVMEVSRPRNLQPAPCNYSQFDDLLTSPAPSLENLFESACPSSQSPEMNLAASFNTLAQQLPSIWSFEYQMGTEPYANALTGSEDSCITRGRNWMETNSPFSDHIQTLQRLLKGKVERISPSSALNINFFYHEVLMVLSLFNSMTRPDVMRWYAKTRFYHIVNLTAWQIYPCTHTYNEIHPQYRPTNLQLQCQYPKVIDWIPFPTIRDRLIQLHSANPQIDQIFCDAVSSYVVEAWMSDLIQGSPAIKAYIRVTDLVPNIDFTTPASEDDLVAALPAPDVATLFSSPICSRAVFNRLSMNRGISNYKIDPAFFGSYPELYDHNFDVAAKGIPLRPDVQLRLTYPMPLDSQTYHTYRNFIDFSYDAPMCTTLLAC</sequence>
<dbReference type="InterPro" id="IPR021833">
    <property type="entry name" value="DUF3425"/>
</dbReference>
<feature type="region of interest" description="Disordered" evidence="2">
    <location>
        <begin position="96"/>
        <end position="124"/>
    </location>
</feature>
<keyword evidence="1" id="KW-0175">Coiled coil</keyword>
<feature type="region of interest" description="Disordered" evidence="2">
    <location>
        <begin position="1"/>
        <end position="22"/>
    </location>
</feature>
<proteinExistence type="predicted"/>
<keyword evidence="5" id="KW-1185">Reference proteome</keyword>
<gene>
    <name evidence="4" type="ORF">N7498_005837</name>
</gene>
<feature type="domain" description="BZIP" evidence="3">
    <location>
        <begin position="22"/>
        <end position="37"/>
    </location>
</feature>
<reference evidence="4" key="2">
    <citation type="journal article" date="2023" name="IMA Fungus">
        <title>Comparative genomic study of the Penicillium genus elucidates a diverse pangenome and 15 lateral gene transfer events.</title>
        <authorList>
            <person name="Petersen C."/>
            <person name="Sorensen T."/>
            <person name="Nielsen M.R."/>
            <person name="Sondergaard T.E."/>
            <person name="Sorensen J.L."/>
            <person name="Fitzpatrick D.A."/>
            <person name="Frisvad J.C."/>
            <person name="Nielsen K.L."/>
        </authorList>
    </citation>
    <scope>NUCLEOTIDE SEQUENCE</scope>
    <source>
        <strain evidence="4">IBT 15544</strain>
    </source>
</reference>
<dbReference type="OrthoDB" id="10261951at2759"/>
<evidence type="ECO:0000313" key="4">
    <source>
        <dbReference type="EMBL" id="KAJ5204958.1"/>
    </source>
</evidence>
<evidence type="ECO:0000313" key="5">
    <source>
        <dbReference type="Proteomes" id="UP001150904"/>
    </source>
</evidence>
<dbReference type="EMBL" id="JAPQKR010000012">
    <property type="protein sequence ID" value="KAJ5204958.1"/>
    <property type="molecule type" value="Genomic_DNA"/>
</dbReference>
<dbReference type="CDD" id="cd14688">
    <property type="entry name" value="bZIP_YAP"/>
    <property type="match status" value="1"/>
</dbReference>
<dbReference type="PANTHER" id="PTHR38116">
    <property type="entry name" value="CHROMOSOME 7, WHOLE GENOME SHOTGUN SEQUENCE"/>
    <property type="match status" value="1"/>
</dbReference>
<dbReference type="RefSeq" id="XP_058309437.1">
    <property type="nucleotide sequence ID" value="XM_058452899.1"/>
</dbReference>
<evidence type="ECO:0000259" key="3">
    <source>
        <dbReference type="PROSITE" id="PS00036"/>
    </source>
</evidence>
<protein>
    <recommendedName>
        <fullName evidence="3">BZIP domain-containing protein</fullName>
    </recommendedName>
</protein>
<comment type="caution">
    <text evidence="4">The sequence shown here is derived from an EMBL/GenBank/DDBJ whole genome shotgun (WGS) entry which is preliminary data.</text>
</comment>
<feature type="compositionally biased region" description="Polar residues" evidence="2">
    <location>
        <begin position="112"/>
        <end position="124"/>
    </location>
</feature>
<evidence type="ECO:0000256" key="1">
    <source>
        <dbReference type="SAM" id="Coils"/>
    </source>
</evidence>
<reference evidence="4" key="1">
    <citation type="submission" date="2022-12" db="EMBL/GenBank/DDBJ databases">
        <authorList>
            <person name="Petersen C."/>
        </authorList>
    </citation>
    <scope>NUCLEOTIDE SEQUENCE</scope>
    <source>
        <strain evidence="4">IBT 15544</strain>
    </source>
</reference>
<dbReference type="GO" id="GO:0003700">
    <property type="term" value="F:DNA-binding transcription factor activity"/>
    <property type="evidence" value="ECO:0007669"/>
    <property type="project" value="InterPro"/>
</dbReference>
<dbReference type="PANTHER" id="PTHR38116:SF9">
    <property type="entry name" value="BZIP DOMAIN-CONTAINING PROTEIN"/>
    <property type="match status" value="1"/>
</dbReference>
<feature type="compositionally biased region" description="Basic and acidic residues" evidence="2">
    <location>
        <begin position="11"/>
        <end position="22"/>
    </location>
</feature>
<dbReference type="InterPro" id="IPR004827">
    <property type="entry name" value="bZIP"/>
</dbReference>
<dbReference type="PROSITE" id="PS00036">
    <property type="entry name" value="BZIP_BASIC"/>
    <property type="match status" value="1"/>
</dbReference>
<dbReference type="Proteomes" id="UP001150904">
    <property type="component" value="Unassembled WGS sequence"/>
</dbReference>
<feature type="coiled-coil region" evidence="1">
    <location>
        <begin position="60"/>
        <end position="87"/>
    </location>
</feature>
<organism evidence="4 5">
    <name type="scientific">Penicillium cinerascens</name>
    <dbReference type="NCBI Taxonomy" id="70096"/>
    <lineage>
        <taxon>Eukaryota</taxon>
        <taxon>Fungi</taxon>
        <taxon>Dikarya</taxon>
        <taxon>Ascomycota</taxon>
        <taxon>Pezizomycotina</taxon>
        <taxon>Eurotiomycetes</taxon>
        <taxon>Eurotiomycetidae</taxon>
        <taxon>Eurotiales</taxon>
        <taxon>Aspergillaceae</taxon>
        <taxon>Penicillium</taxon>
    </lineage>
</organism>
<name>A0A9W9MPC3_9EURO</name>
<evidence type="ECO:0000256" key="2">
    <source>
        <dbReference type="SAM" id="MobiDB-lite"/>
    </source>
</evidence>